<feature type="domain" description="NADH:quinone oxidoreductase/Mrp antiporter transmembrane" evidence="18">
    <location>
        <begin position="21"/>
        <end position="287"/>
    </location>
</feature>
<keyword evidence="10 17" id="KW-0249">Electron transport</keyword>
<evidence type="ECO:0000256" key="14">
    <source>
        <dbReference type="ARBA" id="ARBA00023128"/>
    </source>
</evidence>
<evidence type="ECO:0000256" key="7">
    <source>
        <dbReference type="ARBA" id="ARBA00022692"/>
    </source>
</evidence>
<dbReference type="PANTHER" id="PTHR46552">
    <property type="entry name" value="NADH-UBIQUINONE OXIDOREDUCTASE CHAIN 2"/>
    <property type="match status" value="1"/>
</dbReference>
<keyword evidence="7 17" id="KW-0812">Transmembrane</keyword>
<dbReference type="AlphaFoldDB" id="A0A3G2WI32"/>
<proteinExistence type="inferred from homology"/>
<dbReference type="InterPro" id="IPR050175">
    <property type="entry name" value="Complex_I_Subunit_2"/>
</dbReference>
<evidence type="ECO:0000256" key="15">
    <source>
        <dbReference type="ARBA" id="ARBA00023136"/>
    </source>
</evidence>
<organism evidence="19">
    <name type="scientific">Gorgonocephalus chilensis</name>
    <dbReference type="NCBI Taxonomy" id="1258644"/>
    <lineage>
        <taxon>Eukaryota</taxon>
        <taxon>Metazoa</taxon>
        <taxon>Echinodermata</taxon>
        <taxon>Eleutherozoa</taxon>
        <taxon>Asterozoa</taxon>
        <taxon>Ophiuroidea</taxon>
        <taxon>Ophiuridea</taxon>
        <taxon>Euryalida</taxon>
        <taxon>Gorgonocephalidae</taxon>
        <taxon>Gorgonocephalus</taxon>
    </lineage>
</organism>
<sequence>MLTSFFYMFFLLLSVLGSFFSSNWLLLWLWIELNSLCLIPIISKVSTLRSIESTIKYYIFQALGSVILLFGILTRYFFLNEVVIFGNYNIFVCFFIVVGLSVKVGIFPLHFWFVDVVSGLNFYQGAFIVIVSKIIPLYLLIIISNQSNCNIYWLIGVISVVIGSFFGLSQIQLRKIISLSSVAHLGWLVILFPYLSVLVSGFLFVVYIVMSLPLFVIGNIFSVEHSFKVKSLWSNFSFVLVFCISILSLAGFPPLLGFFYKWVMLFFLVNNNNYFTVLFLIILSLISLYFYLNLFFSLFSLSWPNLKFLLVNSYNFYSFNKIFLVFFVFYNLLIFFLNIYLGPLNLDFFCGG</sequence>
<gene>
    <name evidence="19" type="primary">nad2</name>
</gene>
<keyword evidence="12 17" id="KW-0520">NAD</keyword>
<evidence type="ECO:0000256" key="8">
    <source>
        <dbReference type="ARBA" id="ARBA00022792"/>
    </source>
</evidence>
<dbReference type="GO" id="GO:0005743">
    <property type="term" value="C:mitochondrial inner membrane"/>
    <property type="evidence" value="ECO:0007669"/>
    <property type="project" value="UniProtKB-SubCell"/>
</dbReference>
<dbReference type="GO" id="GO:0006120">
    <property type="term" value="P:mitochondrial electron transport, NADH to ubiquinone"/>
    <property type="evidence" value="ECO:0007669"/>
    <property type="project" value="InterPro"/>
</dbReference>
<feature type="transmembrane region" description="Helical" evidence="17">
    <location>
        <begin position="322"/>
        <end position="341"/>
    </location>
</feature>
<evidence type="ECO:0000256" key="1">
    <source>
        <dbReference type="ARBA" id="ARBA00004448"/>
    </source>
</evidence>
<feature type="transmembrane region" description="Helical" evidence="17">
    <location>
        <begin position="275"/>
        <end position="301"/>
    </location>
</feature>
<feature type="transmembrane region" description="Helical" evidence="17">
    <location>
        <begin position="125"/>
        <end position="145"/>
    </location>
</feature>
<feature type="transmembrane region" description="Helical" evidence="17">
    <location>
        <begin position="57"/>
        <end position="77"/>
    </location>
</feature>
<evidence type="ECO:0000256" key="5">
    <source>
        <dbReference type="ARBA" id="ARBA00022448"/>
    </source>
</evidence>
<feature type="transmembrane region" description="Helical" evidence="17">
    <location>
        <begin position="151"/>
        <end position="169"/>
    </location>
</feature>
<comment type="subcellular location">
    <subcellularLocation>
        <location evidence="1 17">Mitochondrion inner membrane</location>
        <topology evidence="1 17">Multi-pass membrane protein</topology>
    </subcellularLocation>
</comment>
<evidence type="ECO:0000256" key="2">
    <source>
        <dbReference type="ARBA" id="ARBA00007012"/>
    </source>
</evidence>
<evidence type="ECO:0000256" key="6">
    <source>
        <dbReference type="ARBA" id="ARBA00022660"/>
    </source>
</evidence>
<feature type="transmembrane region" description="Helical" evidence="17">
    <location>
        <begin position="176"/>
        <end position="195"/>
    </location>
</feature>
<keyword evidence="9 17" id="KW-1278">Translocase</keyword>
<dbReference type="PANTHER" id="PTHR46552:SF1">
    <property type="entry name" value="NADH-UBIQUINONE OXIDOREDUCTASE CHAIN 2"/>
    <property type="match status" value="1"/>
</dbReference>
<evidence type="ECO:0000313" key="19">
    <source>
        <dbReference type="EMBL" id="AYO99626.1"/>
    </source>
</evidence>
<feature type="transmembrane region" description="Helical" evidence="17">
    <location>
        <begin position="233"/>
        <end position="255"/>
    </location>
</feature>
<name>A0A3G2WI32_9ECHI</name>
<dbReference type="EMBL" id="MH671879">
    <property type="protein sequence ID" value="AYO99626.1"/>
    <property type="molecule type" value="Genomic_DNA"/>
</dbReference>
<keyword evidence="8 17" id="KW-0999">Mitochondrion inner membrane</keyword>
<dbReference type="InterPro" id="IPR001750">
    <property type="entry name" value="ND/Mrp_TM"/>
</dbReference>
<reference evidence="19" key="1">
    <citation type="journal article" date="2018" name="Mol. Phylogenet. Evol.">
        <title>Conservation of mitochondrial genome arrangements in brittle stars (Echinodermata, Ophiuroidea).</title>
        <authorList>
            <person name="Galaska M.P."/>
            <person name="Li Y."/>
            <person name="Kocot K.M."/>
            <person name="Mahon A.R."/>
            <person name="Halanych K.M."/>
        </authorList>
    </citation>
    <scope>NUCLEOTIDE SEQUENCE</scope>
    <source>
        <strain evidence="19">Op862.4E</strain>
    </source>
</reference>
<dbReference type="EC" id="7.1.1.2" evidence="3 17"/>
<evidence type="ECO:0000256" key="11">
    <source>
        <dbReference type="ARBA" id="ARBA00022989"/>
    </source>
</evidence>
<dbReference type="InterPro" id="IPR003917">
    <property type="entry name" value="NADH_UbQ_OxRdtase_chain2"/>
</dbReference>
<keyword evidence="11 17" id="KW-1133">Transmembrane helix</keyword>
<evidence type="ECO:0000259" key="18">
    <source>
        <dbReference type="Pfam" id="PF00361"/>
    </source>
</evidence>
<comment type="function">
    <text evidence="17">Core subunit of the mitochondrial membrane respiratory chain NADH dehydrogenase (Complex I) which catalyzes electron transfer from NADH through the respiratory chain, using ubiquinone as an electron acceptor. Essential for the catalytic activity and assembly of complex I.</text>
</comment>
<evidence type="ECO:0000256" key="10">
    <source>
        <dbReference type="ARBA" id="ARBA00022982"/>
    </source>
</evidence>
<comment type="catalytic activity">
    <reaction evidence="16 17">
        <text>a ubiquinone + NADH + 5 H(+)(in) = a ubiquinol + NAD(+) + 4 H(+)(out)</text>
        <dbReference type="Rhea" id="RHEA:29091"/>
        <dbReference type="Rhea" id="RHEA-COMP:9565"/>
        <dbReference type="Rhea" id="RHEA-COMP:9566"/>
        <dbReference type="ChEBI" id="CHEBI:15378"/>
        <dbReference type="ChEBI" id="CHEBI:16389"/>
        <dbReference type="ChEBI" id="CHEBI:17976"/>
        <dbReference type="ChEBI" id="CHEBI:57540"/>
        <dbReference type="ChEBI" id="CHEBI:57945"/>
        <dbReference type="EC" id="7.1.1.2"/>
    </reaction>
</comment>
<evidence type="ECO:0000256" key="4">
    <source>
        <dbReference type="ARBA" id="ARBA00021008"/>
    </source>
</evidence>
<keyword evidence="5" id="KW-0813">Transport</keyword>
<evidence type="ECO:0000256" key="12">
    <source>
        <dbReference type="ARBA" id="ARBA00023027"/>
    </source>
</evidence>
<dbReference type="Pfam" id="PF00361">
    <property type="entry name" value="Proton_antipo_M"/>
    <property type="match status" value="1"/>
</dbReference>
<protein>
    <recommendedName>
        <fullName evidence="4 17">NADH-ubiquinone oxidoreductase chain 2</fullName>
        <ecNumber evidence="3 17">7.1.1.2</ecNumber>
    </recommendedName>
</protein>
<keyword evidence="15 17" id="KW-0472">Membrane</keyword>
<evidence type="ECO:0000256" key="9">
    <source>
        <dbReference type="ARBA" id="ARBA00022967"/>
    </source>
</evidence>
<keyword evidence="6 17" id="KW-0679">Respiratory chain</keyword>
<dbReference type="GO" id="GO:0008137">
    <property type="term" value="F:NADH dehydrogenase (ubiquinone) activity"/>
    <property type="evidence" value="ECO:0007669"/>
    <property type="project" value="UniProtKB-EC"/>
</dbReference>
<evidence type="ECO:0000256" key="13">
    <source>
        <dbReference type="ARBA" id="ARBA00023075"/>
    </source>
</evidence>
<feature type="transmembrane region" description="Helical" evidence="17">
    <location>
        <begin position="89"/>
        <end position="113"/>
    </location>
</feature>
<geneLocation type="mitochondrion" evidence="19"/>
<keyword evidence="13 17" id="KW-0830">Ubiquinone</keyword>
<evidence type="ECO:0000256" key="17">
    <source>
        <dbReference type="RuleBase" id="RU003403"/>
    </source>
</evidence>
<evidence type="ECO:0000256" key="16">
    <source>
        <dbReference type="ARBA" id="ARBA00049551"/>
    </source>
</evidence>
<comment type="similarity">
    <text evidence="2 17">Belongs to the complex I subunit 2 family.</text>
</comment>
<evidence type="ECO:0000256" key="3">
    <source>
        <dbReference type="ARBA" id="ARBA00012944"/>
    </source>
</evidence>
<keyword evidence="14 17" id="KW-0496">Mitochondrion</keyword>
<accession>A0A3G2WI32</accession>
<feature type="transmembrane region" description="Helical" evidence="17">
    <location>
        <begin position="201"/>
        <end position="221"/>
    </location>
</feature>
<dbReference type="PRINTS" id="PR01436">
    <property type="entry name" value="NADHDHGNASE2"/>
</dbReference>